<name>A0AAN8BWF6_CHAGU</name>
<dbReference type="EMBL" id="JAURVH010001535">
    <property type="protein sequence ID" value="KAK5893131.1"/>
    <property type="molecule type" value="Genomic_DNA"/>
</dbReference>
<comment type="caution">
    <text evidence="1">The sequence shown here is derived from an EMBL/GenBank/DDBJ whole genome shotgun (WGS) entry which is preliminary data.</text>
</comment>
<dbReference type="Proteomes" id="UP001331515">
    <property type="component" value="Unassembled WGS sequence"/>
</dbReference>
<keyword evidence="2" id="KW-1185">Reference proteome</keyword>
<sequence length="82" mass="9054">MLSATLVVTPDRSQFFQYESINLNKIPAELARSNRSAWSCLYGSSSSHASVQAAVLHPDIPYLHRNIHSVYLHLPKVGTSSS</sequence>
<dbReference type="AlphaFoldDB" id="A0AAN8BWF6"/>
<gene>
    <name evidence="1" type="ORF">CgunFtcFv8_006030</name>
</gene>
<proteinExistence type="predicted"/>
<evidence type="ECO:0000313" key="2">
    <source>
        <dbReference type="Proteomes" id="UP001331515"/>
    </source>
</evidence>
<reference evidence="1 2" key="1">
    <citation type="journal article" date="2023" name="Mol. Biol. Evol.">
        <title>Genomics of Secondarily Temperate Adaptation in the Only Non-Antarctic Icefish.</title>
        <authorList>
            <person name="Rivera-Colon A.G."/>
            <person name="Rayamajhi N."/>
            <person name="Minhas B.F."/>
            <person name="Madrigal G."/>
            <person name="Bilyk K.T."/>
            <person name="Yoon V."/>
            <person name="Hune M."/>
            <person name="Gregory S."/>
            <person name="Cheng C.H.C."/>
            <person name="Catchen J.M."/>
        </authorList>
    </citation>
    <scope>NUCLEOTIDE SEQUENCE [LARGE SCALE GENOMIC DNA]</scope>
    <source>
        <tissue evidence="1">White muscle</tissue>
    </source>
</reference>
<accession>A0AAN8BWF6</accession>
<organism evidence="1 2">
    <name type="scientific">Champsocephalus gunnari</name>
    <name type="common">Mackerel icefish</name>
    <dbReference type="NCBI Taxonomy" id="52237"/>
    <lineage>
        <taxon>Eukaryota</taxon>
        <taxon>Metazoa</taxon>
        <taxon>Chordata</taxon>
        <taxon>Craniata</taxon>
        <taxon>Vertebrata</taxon>
        <taxon>Euteleostomi</taxon>
        <taxon>Actinopterygii</taxon>
        <taxon>Neopterygii</taxon>
        <taxon>Teleostei</taxon>
        <taxon>Neoteleostei</taxon>
        <taxon>Acanthomorphata</taxon>
        <taxon>Eupercaria</taxon>
        <taxon>Perciformes</taxon>
        <taxon>Notothenioidei</taxon>
        <taxon>Channichthyidae</taxon>
        <taxon>Champsocephalus</taxon>
    </lineage>
</organism>
<evidence type="ECO:0000313" key="1">
    <source>
        <dbReference type="EMBL" id="KAK5893131.1"/>
    </source>
</evidence>
<protein>
    <submittedName>
        <fullName evidence="1">Uncharacterized protein</fullName>
    </submittedName>
</protein>